<feature type="coiled-coil region" evidence="1">
    <location>
        <begin position="273"/>
        <end position="300"/>
    </location>
</feature>
<feature type="coiled-coil region" evidence="1">
    <location>
        <begin position="821"/>
        <end position="848"/>
    </location>
</feature>
<keyword evidence="2" id="KW-0812">Transmembrane</keyword>
<reference evidence="4 5" key="1">
    <citation type="submission" date="2016-10" db="EMBL/GenBank/DDBJ databases">
        <authorList>
            <person name="de Groot N.N."/>
        </authorList>
    </citation>
    <scope>NUCLEOTIDE SEQUENCE [LARGE SCALE GENOMIC DNA]</scope>
    <source>
        <strain evidence="4 5">CGMCC 1.7054</strain>
    </source>
</reference>
<feature type="signal peptide" evidence="3">
    <location>
        <begin position="1"/>
        <end position="29"/>
    </location>
</feature>
<feature type="transmembrane region" description="Helical" evidence="2">
    <location>
        <begin position="172"/>
        <end position="194"/>
    </location>
</feature>
<feature type="chain" id="PRO_5039100195" description="DUF5129 domain-containing protein" evidence="3">
    <location>
        <begin position="30"/>
        <end position="865"/>
    </location>
</feature>
<sequence length="865" mass="93145">MKSSQNTRVLGWTAATLTALTLGAGAAGAFTLTAQPQHAVQIQVEEGLPYNISEQTVQAALGEDSVPSWRPLTLRVTDKFITYGQIYRGAETEADLVLSIPTREADPEAEARFDGVGLNQVTLGALSDPTRSRYDIHEAFTGNRDLGHGPSAVVEAARTAGEETYRGLPRSMWLWIGLLTGGGALSLVALTLWARLRRQDTAVERTFRAGRLDVARVILDHEALEVSYLAVPEGQRPPGFEQAWRRLQEEALPLARREEGLLLRLNSTDPALREGLAADIQDYRDSARELAEQAHALEQSGRVHARLEGGDTVLDQIAQPLVYASRTLLARLAEAPRRTLDAHTSAELEAAHADLLGQIEAWGPAAEEATGDGAKGSADRIGGSFQQDWQRAEERLGRAAEAVRQQLVRYPGARDSSELAPLPGLEGTQALRDSLGLNSAPARDALASLARAHGAARALIGPHQDLDTATAVSDDGPLPAVTSWIDRLGEGAAPGGRRRREGNAWFHTTRGDDRPRLSRLTWLVAAGGAAVLTLLPALIIAESVTRAPGWELTGDQPVDAVQIDGPELGDLSEEGILRFVDGAFVEPVDVTVAVRDAESYLDRTGESTELSYELDPAATVEALWRLKSEFPEKVDERTGELLPGTVIVPVMVWEEDVFSVLYPITGAVSEGERSRLAPHASERDSTLISDGGLVDVRVGSELESVGRGLQSNGADRPEASEGVVAVVLWVAFTAGLLLLLALVETLAGLSVGAGRFGRGSAALRRVKESLEKLMPGLDESRLSAVAVLGAGPAGSPQEAEQRLYERSLVAAWREVEQIESLSVAERARRDTQERIEALQRAVAQILARESDVQARADEVLRQRRD</sequence>
<feature type="transmembrane region" description="Helical" evidence="2">
    <location>
        <begin position="520"/>
        <end position="541"/>
    </location>
</feature>
<organism evidence="4 5">
    <name type="scientific">Micrococcus terreus</name>
    <dbReference type="NCBI Taxonomy" id="574650"/>
    <lineage>
        <taxon>Bacteria</taxon>
        <taxon>Bacillati</taxon>
        <taxon>Actinomycetota</taxon>
        <taxon>Actinomycetes</taxon>
        <taxon>Micrococcales</taxon>
        <taxon>Micrococcaceae</taxon>
        <taxon>Micrococcus</taxon>
    </lineage>
</organism>
<dbReference type="EMBL" id="FPCG01000009">
    <property type="protein sequence ID" value="SFV23890.1"/>
    <property type="molecule type" value="Genomic_DNA"/>
</dbReference>
<keyword evidence="2" id="KW-1133">Transmembrane helix</keyword>
<evidence type="ECO:0000256" key="3">
    <source>
        <dbReference type="SAM" id="SignalP"/>
    </source>
</evidence>
<proteinExistence type="predicted"/>
<accession>A0A1I7MPN4</accession>
<evidence type="ECO:0000256" key="1">
    <source>
        <dbReference type="SAM" id="Coils"/>
    </source>
</evidence>
<dbReference type="Proteomes" id="UP000198881">
    <property type="component" value="Unassembled WGS sequence"/>
</dbReference>
<dbReference type="AlphaFoldDB" id="A0A1I7MPN4"/>
<evidence type="ECO:0000313" key="5">
    <source>
        <dbReference type="Proteomes" id="UP000198881"/>
    </source>
</evidence>
<dbReference type="OrthoDB" id="4903304at2"/>
<keyword evidence="5" id="KW-1185">Reference proteome</keyword>
<keyword evidence="1" id="KW-0175">Coiled coil</keyword>
<protein>
    <recommendedName>
        <fullName evidence="6">DUF5129 domain-containing protein</fullName>
    </recommendedName>
</protein>
<evidence type="ECO:0000313" key="4">
    <source>
        <dbReference type="EMBL" id="SFV23890.1"/>
    </source>
</evidence>
<evidence type="ECO:0000256" key="2">
    <source>
        <dbReference type="SAM" id="Phobius"/>
    </source>
</evidence>
<name>A0A1I7MPN4_9MICC</name>
<keyword evidence="2" id="KW-0472">Membrane</keyword>
<dbReference type="RefSeq" id="WP_091698237.1">
    <property type="nucleotide sequence ID" value="NZ_FPCG01000009.1"/>
</dbReference>
<gene>
    <name evidence="4" type="ORF">SAMN04487966_1092</name>
</gene>
<keyword evidence="3" id="KW-0732">Signal</keyword>
<dbReference type="STRING" id="574650.SAMN04487966_1092"/>
<feature type="transmembrane region" description="Helical" evidence="2">
    <location>
        <begin position="726"/>
        <end position="749"/>
    </location>
</feature>
<evidence type="ECO:0008006" key="6">
    <source>
        <dbReference type="Google" id="ProtNLM"/>
    </source>
</evidence>